<keyword evidence="2" id="KW-0732">Signal</keyword>
<dbReference type="Proteomes" id="UP001278766">
    <property type="component" value="Unassembled WGS sequence"/>
</dbReference>
<dbReference type="EMBL" id="JAUEPN010000005">
    <property type="protein sequence ID" value="KAK3294023.1"/>
    <property type="molecule type" value="Genomic_DNA"/>
</dbReference>
<evidence type="ECO:0000313" key="3">
    <source>
        <dbReference type="EMBL" id="KAK3294023.1"/>
    </source>
</evidence>
<dbReference type="RefSeq" id="XP_062657537.1">
    <property type="nucleotide sequence ID" value="XM_062802377.1"/>
</dbReference>
<feature type="compositionally biased region" description="Low complexity" evidence="1">
    <location>
        <begin position="143"/>
        <end position="173"/>
    </location>
</feature>
<dbReference type="AlphaFoldDB" id="A0AAE0HCJ1"/>
<protein>
    <submittedName>
        <fullName evidence="3">Uncharacterized protein</fullName>
    </submittedName>
</protein>
<accession>A0AAE0HCJ1</accession>
<sequence length="216" mass="21411">MKYSSSILFTAGLAAAQSTVVNILFPFADQQDNGASVISAAPTATKYFVTCPPGTSDEDCGLADGVEVLYGPSTMAYVMSYSGIFTASADCQLNPSKDEATCSGKLISDEGTSIIAEVMSGYSTYIMPVTVTAGLEKLSAGAGATNTAAPSSSPATDAPSASTMTTAAAPTNSEGSGDDGAAADPTSTLSTGGMPRVTQNVVIMGAAALVGGAILL</sequence>
<feature type="signal peptide" evidence="2">
    <location>
        <begin position="1"/>
        <end position="16"/>
    </location>
</feature>
<reference evidence="3" key="1">
    <citation type="journal article" date="2023" name="Mol. Phylogenet. Evol.">
        <title>Genome-scale phylogeny and comparative genomics of the fungal order Sordariales.</title>
        <authorList>
            <person name="Hensen N."/>
            <person name="Bonometti L."/>
            <person name="Westerberg I."/>
            <person name="Brannstrom I.O."/>
            <person name="Guillou S."/>
            <person name="Cros-Aarteil S."/>
            <person name="Calhoun S."/>
            <person name="Haridas S."/>
            <person name="Kuo A."/>
            <person name="Mondo S."/>
            <person name="Pangilinan J."/>
            <person name="Riley R."/>
            <person name="LaButti K."/>
            <person name="Andreopoulos B."/>
            <person name="Lipzen A."/>
            <person name="Chen C."/>
            <person name="Yan M."/>
            <person name="Daum C."/>
            <person name="Ng V."/>
            <person name="Clum A."/>
            <person name="Steindorff A."/>
            <person name="Ohm R.A."/>
            <person name="Martin F."/>
            <person name="Silar P."/>
            <person name="Natvig D.O."/>
            <person name="Lalanne C."/>
            <person name="Gautier V."/>
            <person name="Ament-Velasquez S.L."/>
            <person name="Kruys A."/>
            <person name="Hutchinson M.I."/>
            <person name="Powell A.J."/>
            <person name="Barry K."/>
            <person name="Miller A.N."/>
            <person name="Grigoriev I.V."/>
            <person name="Debuchy R."/>
            <person name="Gladieux P."/>
            <person name="Hiltunen Thoren M."/>
            <person name="Johannesson H."/>
        </authorList>
    </citation>
    <scope>NUCLEOTIDE SEQUENCE</scope>
    <source>
        <strain evidence="3">CBS 168.71</strain>
    </source>
</reference>
<feature type="region of interest" description="Disordered" evidence="1">
    <location>
        <begin position="143"/>
        <end position="194"/>
    </location>
</feature>
<name>A0AAE0HCJ1_9PEZI</name>
<evidence type="ECO:0000256" key="1">
    <source>
        <dbReference type="SAM" id="MobiDB-lite"/>
    </source>
</evidence>
<keyword evidence="4" id="KW-1185">Reference proteome</keyword>
<reference evidence="3" key="2">
    <citation type="submission" date="2023-06" db="EMBL/GenBank/DDBJ databases">
        <authorList>
            <consortium name="Lawrence Berkeley National Laboratory"/>
            <person name="Haridas S."/>
            <person name="Hensen N."/>
            <person name="Bonometti L."/>
            <person name="Westerberg I."/>
            <person name="Brannstrom I.O."/>
            <person name="Guillou S."/>
            <person name="Cros-Aarteil S."/>
            <person name="Calhoun S."/>
            <person name="Kuo A."/>
            <person name="Mondo S."/>
            <person name="Pangilinan J."/>
            <person name="Riley R."/>
            <person name="Labutti K."/>
            <person name="Andreopoulos B."/>
            <person name="Lipzen A."/>
            <person name="Chen C."/>
            <person name="Yanf M."/>
            <person name="Daum C."/>
            <person name="Ng V."/>
            <person name="Clum A."/>
            <person name="Steindorff A."/>
            <person name="Ohm R."/>
            <person name="Martin F."/>
            <person name="Silar P."/>
            <person name="Natvig D."/>
            <person name="Lalanne C."/>
            <person name="Gautier V."/>
            <person name="Ament-Velasquez S.L."/>
            <person name="Kruys A."/>
            <person name="Hutchinson M.I."/>
            <person name="Powell A.J."/>
            <person name="Barry K."/>
            <person name="Miller A.N."/>
            <person name="Grigoriev I.V."/>
            <person name="Debuchy R."/>
            <person name="Gladieux P."/>
            <person name="Thoren M.H."/>
            <person name="Johannesson H."/>
        </authorList>
    </citation>
    <scope>NUCLEOTIDE SEQUENCE</scope>
    <source>
        <strain evidence="3">CBS 168.71</strain>
    </source>
</reference>
<feature type="chain" id="PRO_5042260670" evidence="2">
    <location>
        <begin position="17"/>
        <end position="216"/>
    </location>
</feature>
<organism evidence="3 4">
    <name type="scientific">Chaetomium fimeti</name>
    <dbReference type="NCBI Taxonomy" id="1854472"/>
    <lineage>
        <taxon>Eukaryota</taxon>
        <taxon>Fungi</taxon>
        <taxon>Dikarya</taxon>
        <taxon>Ascomycota</taxon>
        <taxon>Pezizomycotina</taxon>
        <taxon>Sordariomycetes</taxon>
        <taxon>Sordariomycetidae</taxon>
        <taxon>Sordariales</taxon>
        <taxon>Chaetomiaceae</taxon>
        <taxon>Chaetomium</taxon>
    </lineage>
</organism>
<evidence type="ECO:0000313" key="4">
    <source>
        <dbReference type="Proteomes" id="UP001278766"/>
    </source>
</evidence>
<dbReference type="PANTHER" id="PTHR40640">
    <property type="entry name" value="ANCHORED GLYCOPROTEIN, PUTATIVE (AFU_ORTHOLOGUE AFUA_8G04860)-RELATED"/>
    <property type="match status" value="1"/>
</dbReference>
<proteinExistence type="predicted"/>
<dbReference type="PANTHER" id="PTHR40640:SF1">
    <property type="entry name" value="ANCHORED GLYCOPROTEIN, PUTATIVE (AFU_ORTHOLOGUE AFUA_8G04860)-RELATED"/>
    <property type="match status" value="1"/>
</dbReference>
<gene>
    <name evidence="3" type="ORF">B0H64DRAFT_374862</name>
</gene>
<evidence type="ECO:0000256" key="2">
    <source>
        <dbReference type="SAM" id="SignalP"/>
    </source>
</evidence>
<dbReference type="GeneID" id="87839325"/>
<comment type="caution">
    <text evidence="3">The sequence shown here is derived from an EMBL/GenBank/DDBJ whole genome shotgun (WGS) entry which is preliminary data.</text>
</comment>